<geneLocation type="plasmid" evidence="2">
    <name>pBC453</name>
</geneLocation>
<reference evidence="2" key="2">
    <citation type="journal article" date="2017" name="Genome Announc.">
        <title>High-Quality Draft Genome Sequence of Burkholderia contaminans CH-1, a Gram-Negative Bacterium That Metabolizes 2-Azahypoxanthine, a Plant Growth-Regulating Compound.</title>
        <authorList>
            <person name="Choi J.-H."/>
            <person name="Sugiura H."/>
            <person name="Moriuchi R."/>
            <person name="Kawagishi H."/>
            <person name="Dohra H."/>
        </authorList>
    </citation>
    <scope>NUCLEOTIDE SEQUENCE</scope>
    <source>
        <strain evidence="2">CH-1</strain>
        <plasmid evidence="2">pBC453</plasmid>
    </source>
</reference>
<name>A0A250LLE6_9BURK</name>
<dbReference type="EMBL" id="AP018360">
    <property type="protein sequence ID" value="BBA45354.1"/>
    <property type="molecule type" value="Genomic_DNA"/>
</dbReference>
<sequence length="152" mass="16356">MKGDLATTARGNLTDPIRPVAWISRSGTLVEVQLCQQGAPVGRVSDNKLLGGDLCFLKRTHALFLIHDDLRMPVLAVKIETSQSAQVSRTHHNGWILRIELPGNDSLTAEGERDKALPNERHARFYPTRSGNDNPAQSVEGSPPAAVAASGG</sequence>
<feature type="compositionally biased region" description="Basic and acidic residues" evidence="1">
    <location>
        <begin position="110"/>
        <end position="123"/>
    </location>
</feature>
<keyword evidence="2" id="KW-0614">Plasmid</keyword>
<gene>
    <name evidence="2" type="ORF">BCCH1_78650</name>
</gene>
<dbReference type="AlphaFoldDB" id="A0A250LLE6"/>
<evidence type="ECO:0000313" key="2">
    <source>
        <dbReference type="EMBL" id="BBA45354.1"/>
    </source>
</evidence>
<feature type="region of interest" description="Disordered" evidence="1">
    <location>
        <begin position="106"/>
        <end position="152"/>
    </location>
</feature>
<organism evidence="2">
    <name type="scientific">Burkholderia contaminans</name>
    <dbReference type="NCBI Taxonomy" id="488447"/>
    <lineage>
        <taxon>Bacteria</taxon>
        <taxon>Pseudomonadati</taxon>
        <taxon>Pseudomonadota</taxon>
        <taxon>Betaproteobacteria</taxon>
        <taxon>Burkholderiales</taxon>
        <taxon>Burkholderiaceae</taxon>
        <taxon>Burkholderia</taxon>
        <taxon>Burkholderia cepacia complex</taxon>
    </lineage>
</organism>
<evidence type="ECO:0000256" key="1">
    <source>
        <dbReference type="SAM" id="MobiDB-lite"/>
    </source>
</evidence>
<feature type="compositionally biased region" description="Low complexity" evidence="1">
    <location>
        <begin position="138"/>
        <end position="152"/>
    </location>
</feature>
<protein>
    <submittedName>
        <fullName evidence="2">Uncharacterized protein</fullName>
    </submittedName>
</protein>
<accession>A0A250LLE6</accession>
<reference evidence="2" key="1">
    <citation type="journal article" date="2016" name="Biosci. Biotechnol. Biochem.">
        <title>Bioconversion of AHX to AOH by resting cells of Burkholderia contaminans CH-1.</title>
        <authorList>
            <person name="Choi J.H."/>
            <person name="Kikuchi A."/>
            <person name="Pumkaeo P."/>
            <person name="Hirai H."/>
            <person name="Tokuyama S."/>
            <person name="Kawagishi H."/>
        </authorList>
    </citation>
    <scope>NUCLEOTIDE SEQUENCE</scope>
    <source>
        <strain evidence="2">CH-1</strain>
        <plasmid evidence="2">pBC453</plasmid>
    </source>
</reference>
<proteinExistence type="predicted"/>